<protein>
    <submittedName>
        <fullName evidence="3">Inorganic triphosphatase</fullName>
    </submittedName>
</protein>
<dbReference type="InterPro" id="IPR039013">
    <property type="entry name" value="YgiF"/>
</dbReference>
<evidence type="ECO:0000259" key="1">
    <source>
        <dbReference type="PROSITE" id="PS51707"/>
    </source>
</evidence>
<proteinExistence type="predicted"/>
<dbReference type="RefSeq" id="WP_306210417.1">
    <property type="nucleotide sequence ID" value="NZ_CP132353.1"/>
</dbReference>
<feature type="domain" description="CHAD" evidence="2">
    <location>
        <begin position="218"/>
        <end position="435"/>
    </location>
</feature>
<accession>A0AA50DKQ1</accession>
<dbReference type="Pfam" id="PF05235">
    <property type="entry name" value="CHAD"/>
    <property type="match status" value="1"/>
</dbReference>
<evidence type="ECO:0000259" key="2">
    <source>
        <dbReference type="PROSITE" id="PS51708"/>
    </source>
</evidence>
<dbReference type="GO" id="GO:0050355">
    <property type="term" value="F:inorganic triphosphate phosphatase activity"/>
    <property type="evidence" value="ECO:0007669"/>
    <property type="project" value="InterPro"/>
</dbReference>
<evidence type="ECO:0000313" key="4">
    <source>
        <dbReference type="Proteomes" id="UP001228139"/>
    </source>
</evidence>
<dbReference type="EMBL" id="CP132353">
    <property type="protein sequence ID" value="WLS79542.1"/>
    <property type="molecule type" value="Genomic_DNA"/>
</dbReference>
<feature type="domain" description="CYTH" evidence="1">
    <location>
        <begin position="2"/>
        <end position="202"/>
    </location>
</feature>
<dbReference type="SUPFAM" id="SSF55154">
    <property type="entry name" value="CYTH-like phosphatases"/>
    <property type="match status" value="1"/>
</dbReference>
<sequence length="435" mass="49042">MTIEIEVKFIATPEAAKNLPARLVAWPHQHTAPLKLTNIYFETAESQLRRWDMGLRIRGFDDRYEMTLKAAGQTVGGLHQRPEYNVDIEKPELAIDRLPAEIWPEGCDVAALQQQLKPLFSTNFVRERWVVTYKESEIEIAFDQGEVSAGALSEPLCEIELELKSGERDDLLAFAAELTDLGGLRLGSLSKAARGYALARGNPARELRPLTVMKVKPKATVEEGMLAAFTLALSQWQYHEELWLRGNSAAQHEVRQALEALRQTFSLFGSLVPRKASNELRHSLTGLEEALLEEQVQAESLCFTPLSLRTQLALTNWIVTERWRGFIDAKADAKLQGSFKRFSDIMLGRIAADLKETFASVKQMNEYQDKLTRLHRQLLAARLLAGAYDPAAVEAWMQSWEQLAQAIESGQEVWLESHSRQALKQAAFWKNGTAL</sequence>
<dbReference type="InterPro" id="IPR007899">
    <property type="entry name" value="CHAD_dom"/>
</dbReference>
<dbReference type="Gene3D" id="2.40.320.10">
    <property type="entry name" value="Hypothetical Protein Pfu-838710-001"/>
    <property type="match status" value="1"/>
</dbReference>
<organism evidence="3 4">
    <name type="scientific">Erwinia pyri</name>
    <dbReference type="NCBI Taxonomy" id="3062598"/>
    <lineage>
        <taxon>Bacteria</taxon>
        <taxon>Pseudomonadati</taxon>
        <taxon>Pseudomonadota</taxon>
        <taxon>Gammaproteobacteria</taxon>
        <taxon>Enterobacterales</taxon>
        <taxon>Erwiniaceae</taxon>
        <taxon>Erwinia</taxon>
    </lineage>
</organism>
<dbReference type="GO" id="GO:0046872">
    <property type="term" value="F:metal ion binding"/>
    <property type="evidence" value="ECO:0007669"/>
    <property type="project" value="TreeGrafter"/>
</dbReference>
<dbReference type="AlphaFoldDB" id="A0AA50DKQ1"/>
<dbReference type="Pfam" id="PF01928">
    <property type="entry name" value="CYTH"/>
    <property type="match status" value="1"/>
</dbReference>
<dbReference type="KEGG" id="epi:Q3V30_03255"/>
<keyword evidence="4" id="KW-1185">Reference proteome</keyword>
<dbReference type="PANTHER" id="PTHR39569:SF1">
    <property type="entry name" value="INORGANIC TRIPHOSPHATASE"/>
    <property type="match status" value="1"/>
</dbReference>
<dbReference type="PANTHER" id="PTHR39569">
    <property type="entry name" value="INORGANIC TRIPHOSPHATASE"/>
    <property type="match status" value="1"/>
</dbReference>
<dbReference type="PROSITE" id="PS51707">
    <property type="entry name" value="CYTH"/>
    <property type="match status" value="1"/>
</dbReference>
<dbReference type="InterPro" id="IPR023577">
    <property type="entry name" value="CYTH_domain"/>
</dbReference>
<evidence type="ECO:0000313" key="3">
    <source>
        <dbReference type="EMBL" id="WLS79542.1"/>
    </source>
</evidence>
<reference evidence="3 4" key="1">
    <citation type="submission" date="2023-07" db="EMBL/GenBank/DDBJ databases">
        <title>Pathogenic bacteria of pear tree diseases.</title>
        <authorList>
            <person name="Zhang Z."/>
            <person name="He L."/>
            <person name="Huang R."/>
        </authorList>
    </citation>
    <scope>NUCLEOTIDE SEQUENCE [LARGE SCALE GENOMIC DNA]</scope>
    <source>
        <strain evidence="3 4">DE2</strain>
    </source>
</reference>
<dbReference type="PROSITE" id="PS51708">
    <property type="entry name" value="CHAD"/>
    <property type="match status" value="1"/>
</dbReference>
<name>A0AA50DKQ1_9GAMM</name>
<gene>
    <name evidence="3" type="ORF">Q3V30_03255</name>
</gene>
<dbReference type="InterPro" id="IPR033469">
    <property type="entry name" value="CYTH-like_dom_sf"/>
</dbReference>
<dbReference type="CDD" id="cd07756">
    <property type="entry name" value="CYTH-like_Pase_CHAD"/>
    <property type="match status" value="1"/>
</dbReference>
<dbReference type="Proteomes" id="UP001228139">
    <property type="component" value="Chromosome"/>
</dbReference>
<dbReference type="SMART" id="SM01118">
    <property type="entry name" value="CYTH"/>
    <property type="match status" value="1"/>
</dbReference>